<dbReference type="PROSITE" id="PS50005">
    <property type="entry name" value="TPR"/>
    <property type="match status" value="1"/>
</dbReference>
<dbReference type="OrthoDB" id="252257at2"/>
<dbReference type="Gene3D" id="1.25.40.1000">
    <property type="match status" value="1"/>
</dbReference>
<dbReference type="InterPro" id="IPR019734">
    <property type="entry name" value="TPR_rpt"/>
</dbReference>
<evidence type="ECO:0000313" key="3">
    <source>
        <dbReference type="EMBL" id="TYS67184.1"/>
    </source>
</evidence>
<name>A0A5D4SYU2_9BACI</name>
<proteinExistence type="predicted"/>
<dbReference type="CDD" id="cd00093">
    <property type="entry name" value="HTH_XRE"/>
    <property type="match status" value="1"/>
</dbReference>
<dbReference type="SMART" id="SM00530">
    <property type="entry name" value="HTH_XRE"/>
    <property type="match status" value="1"/>
</dbReference>
<accession>A0A5D4SYU2</accession>
<dbReference type="AlphaFoldDB" id="A0A5D4SYU2"/>
<comment type="caution">
    <text evidence="3">The sequence shown here is derived from an EMBL/GenBank/DDBJ whole genome shotgun (WGS) entry which is preliminary data.</text>
</comment>
<dbReference type="Pfam" id="PF01381">
    <property type="entry name" value="HTH_3"/>
    <property type="match status" value="1"/>
</dbReference>
<dbReference type="Proteomes" id="UP000322524">
    <property type="component" value="Unassembled WGS sequence"/>
</dbReference>
<dbReference type="SMART" id="SM00028">
    <property type="entry name" value="TPR"/>
    <property type="match status" value="2"/>
</dbReference>
<dbReference type="SUPFAM" id="SSF81901">
    <property type="entry name" value="HCP-like"/>
    <property type="match status" value="1"/>
</dbReference>
<dbReference type="RefSeq" id="WP_148989326.1">
    <property type="nucleotide sequence ID" value="NZ_VTEV01000006.1"/>
</dbReference>
<feature type="repeat" description="TPR" evidence="1">
    <location>
        <begin position="259"/>
        <end position="292"/>
    </location>
</feature>
<dbReference type="Gene3D" id="1.25.40.10">
    <property type="entry name" value="Tetratricopeptide repeat domain"/>
    <property type="match status" value="1"/>
</dbReference>
<dbReference type="EMBL" id="VTEV01000006">
    <property type="protein sequence ID" value="TYS67184.1"/>
    <property type="molecule type" value="Genomic_DNA"/>
</dbReference>
<feature type="domain" description="HTH cro/C1-type" evidence="2">
    <location>
        <begin position="7"/>
        <end position="60"/>
    </location>
</feature>
<protein>
    <submittedName>
        <fullName evidence="3">Helix-turn-helix transcriptional regulator</fullName>
    </submittedName>
</protein>
<gene>
    <name evidence="3" type="ORF">FZC76_16830</name>
</gene>
<dbReference type="InterPro" id="IPR001387">
    <property type="entry name" value="Cro/C1-type_HTH"/>
</dbReference>
<reference evidence="3 4" key="1">
    <citation type="submission" date="2019-08" db="EMBL/GenBank/DDBJ databases">
        <title>Bacillus genomes from the desert of Cuatro Cienegas, Coahuila.</title>
        <authorList>
            <person name="Olmedo-Alvarez G."/>
        </authorList>
    </citation>
    <scope>NUCLEOTIDE SEQUENCE [LARGE SCALE GENOMIC DNA]</scope>
    <source>
        <strain evidence="3 4">CH28_1T</strain>
    </source>
</reference>
<dbReference type="SUPFAM" id="SSF47413">
    <property type="entry name" value="lambda repressor-like DNA-binding domains"/>
    <property type="match status" value="1"/>
</dbReference>
<dbReference type="InterPro" id="IPR010982">
    <property type="entry name" value="Lambda_DNA-bd_dom_sf"/>
</dbReference>
<organism evidence="3 4">
    <name type="scientific">Sutcliffiella horikoshii</name>
    <dbReference type="NCBI Taxonomy" id="79883"/>
    <lineage>
        <taxon>Bacteria</taxon>
        <taxon>Bacillati</taxon>
        <taxon>Bacillota</taxon>
        <taxon>Bacilli</taxon>
        <taxon>Bacillales</taxon>
        <taxon>Bacillaceae</taxon>
        <taxon>Sutcliffiella</taxon>
    </lineage>
</organism>
<evidence type="ECO:0000259" key="2">
    <source>
        <dbReference type="PROSITE" id="PS50943"/>
    </source>
</evidence>
<dbReference type="GO" id="GO:0003677">
    <property type="term" value="F:DNA binding"/>
    <property type="evidence" value="ECO:0007669"/>
    <property type="project" value="InterPro"/>
</dbReference>
<evidence type="ECO:0000313" key="4">
    <source>
        <dbReference type="Proteomes" id="UP000322524"/>
    </source>
</evidence>
<dbReference type="InterPro" id="IPR011990">
    <property type="entry name" value="TPR-like_helical_dom_sf"/>
</dbReference>
<keyword evidence="1" id="KW-0802">TPR repeat</keyword>
<dbReference type="PROSITE" id="PS50943">
    <property type="entry name" value="HTH_CROC1"/>
    <property type="match status" value="1"/>
</dbReference>
<evidence type="ECO:0000256" key="1">
    <source>
        <dbReference type="PROSITE-ProRule" id="PRU00339"/>
    </source>
</evidence>
<dbReference type="Gene3D" id="1.10.260.40">
    <property type="entry name" value="lambda repressor-like DNA-binding domains"/>
    <property type="match status" value="1"/>
</dbReference>
<sequence length="409" mass="48942">MYEGKIIKYFREKYQLTQEQLGKGICSDTHISKIERSQTEYAPDIIKLLSNRLGINMSEKIQKLDQLKSRISDWHNVIVMELKEEIDTIHCELKQEELVHISEYCYIYKLLYARYLLSKNKPEAANLFIKEIQKKEKQLTGYERNLLKHVLGIYYLSINDYHNAINTLKTIRNDIYNNPEFYYHLAIAYHSVRLPVLAYFYAQKSRQFFEEKKFFLRVIDAEIIMIVQAQDNVYNLDVINRFKSLIHSSELCGSLERKAKVTHNLAYEYYRLGDMEQARNYYKESMILKEKESSSYLLSLEGYIRSCYEGGLLSRPILLDLVTEGVTIANQKKLKLYIHLFKLLSYLIKSNEQRYYQYLQEKALPMFEKYGFIYLVRRSKRELFEYYRSTERYDIALDMADYFVKSNIK</sequence>